<gene>
    <name evidence="1" type="ORF">DSO57_1034097</name>
</gene>
<reference evidence="1" key="1">
    <citation type="submission" date="2022-04" db="EMBL/GenBank/DDBJ databases">
        <title>Genome of the entomopathogenic fungus Entomophthora muscae.</title>
        <authorList>
            <person name="Elya C."/>
            <person name="Lovett B.R."/>
            <person name="Lee E."/>
            <person name="Macias A.M."/>
            <person name="Hajek A.E."/>
            <person name="De Bivort B.L."/>
            <person name="Kasson M.T."/>
            <person name="De Fine Licht H.H."/>
            <person name="Stajich J.E."/>
        </authorList>
    </citation>
    <scope>NUCLEOTIDE SEQUENCE</scope>
    <source>
        <strain evidence="1">Berkeley</strain>
    </source>
</reference>
<protein>
    <submittedName>
        <fullName evidence="1">Uncharacterized protein</fullName>
    </submittedName>
</protein>
<keyword evidence="2" id="KW-1185">Reference proteome</keyword>
<evidence type="ECO:0000313" key="1">
    <source>
        <dbReference type="EMBL" id="KAJ9060143.1"/>
    </source>
</evidence>
<name>A0ACC2SCV8_9FUNG</name>
<evidence type="ECO:0000313" key="2">
    <source>
        <dbReference type="Proteomes" id="UP001165960"/>
    </source>
</evidence>
<sequence>MLVHLIKFVAFTLDPVVLMIWSTSLDLWTQITHFFHYVGTNPSQFMHILEDIPRQAQEILATSKNVVRSLTCDNLEFPTHEPNLSVPPNLTPPIPPFFEAPVVLASEESEAVQESAPKCASWLLGGMILMGLDSFFPQLSNVSSLWMPLQAAIPVLHWMVSWWILSPGWEPNLVSLAPLSHSWLPSRCIFKQDLKSCQLRPKPQKIK</sequence>
<organism evidence="1 2">
    <name type="scientific">Entomophthora muscae</name>
    <dbReference type="NCBI Taxonomy" id="34485"/>
    <lineage>
        <taxon>Eukaryota</taxon>
        <taxon>Fungi</taxon>
        <taxon>Fungi incertae sedis</taxon>
        <taxon>Zoopagomycota</taxon>
        <taxon>Entomophthoromycotina</taxon>
        <taxon>Entomophthoromycetes</taxon>
        <taxon>Entomophthorales</taxon>
        <taxon>Entomophthoraceae</taxon>
        <taxon>Entomophthora</taxon>
    </lineage>
</organism>
<comment type="caution">
    <text evidence="1">The sequence shown here is derived from an EMBL/GenBank/DDBJ whole genome shotgun (WGS) entry which is preliminary data.</text>
</comment>
<proteinExistence type="predicted"/>
<dbReference type="Proteomes" id="UP001165960">
    <property type="component" value="Unassembled WGS sequence"/>
</dbReference>
<accession>A0ACC2SCV8</accession>
<dbReference type="EMBL" id="QTSX02005249">
    <property type="protein sequence ID" value="KAJ9060143.1"/>
    <property type="molecule type" value="Genomic_DNA"/>
</dbReference>